<feature type="transmembrane region" description="Helical" evidence="6">
    <location>
        <begin position="337"/>
        <end position="355"/>
    </location>
</feature>
<dbReference type="PANTHER" id="PTHR16172">
    <property type="entry name" value="MAJOR FACILITATOR SUPERFAMILY DOMAIN-CONTAINING PROTEIN 6-LIKE"/>
    <property type="match status" value="1"/>
</dbReference>
<feature type="transmembrane region" description="Helical" evidence="6">
    <location>
        <begin position="53"/>
        <end position="73"/>
    </location>
</feature>
<dbReference type="Pfam" id="PF12832">
    <property type="entry name" value="MFS_1_like"/>
    <property type="match status" value="1"/>
</dbReference>
<dbReference type="AlphaFoldDB" id="A0A5E4N084"/>
<reference evidence="8 9" key="1">
    <citation type="submission" date="2019-08" db="EMBL/GenBank/DDBJ databases">
        <authorList>
            <person name="Alioto T."/>
            <person name="Alioto T."/>
            <person name="Gomez Garrido J."/>
        </authorList>
    </citation>
    <scope>NUCLEOTIDE SEQUENCE [LARGE SCALE GENOMIC DNA]</scope>
</reference>
<feature type="transmembrane region" description="Helical" evidence="6">
    <location>
        <begin position="85"/>
        <end position="104"/>
    </location>
</feature>
<feature type="transmembrane region" description="Helical" evidence="6">
    <location>
        <begin position="519"/>
        <end position="542"/>
    </location>
</feature>
<dbReference type="Proteomes" id="UP000325440">
    <property type="component" value="Unassembled WGS sequence"/>
</dbReference>
<keyword evidence="9" id="KW-1185">Reference proteome</keyword>
<feature type="transmembrane region" description="Helical" evidence="6">
    <location>
        <begin position="265"/>
        <end position="287"/>
    </location>
</feature>
<feature type="transmembrane region" description="Helical" evidence="6">
    <location>
        <begin position="308"/>
        <end position="325"/>
    </location>
</feature>
<gene>
    <name evidence="8" type="ORF">CINCED_3A009186</name>
</gene>
<dbReference type="EMBL" id="CABPRJ010001433">
    <property type="protein sequence ID" value="VVC36469.1"/>
    <property type="molecule type" value="Genomic_DNA"/>
</dbReference>
<evidence type="ECO:0000256" key="6">
    <source>
        <dbReference type="SAM" id="Phobius"/>
    </source>
</evidence>
<evidence type="ECO:0000313" key="8">
    <source>
        <dbReference type="EMBL" id="VVC36469.1"/>
    </source>
</evidence>
<evidence type="ECO:0000313" key="9">
    <source>
        <dbReference type="Proteomes" id="UP000325440"/>
    </source>
</evidence>
<dbReference type="Gene3D" id="1.20.1250.20">
    <property type="entry name" value="MFS general substrate transporter like domains"/>
    <property type="match status" value="2"/>
</dbReference>
<dbReference type="PANTHER" id="PTHR16172:SF30">
    <property type="entry name" value="SUGAR BABY, ISOFORM C"/>
    <property type="match status" value="1"/>
</dbReference>
<dbReference type="GO" id="GO:0016020">
    <property type="term" value="C:membrane"/>
    <property type="evidence" value="ECO:0007669"/>
    <property type="project" value="UniProtKB-SubCell"/>
</dbReference>
<evidence type="ECO:0000256" key="5">
    <source>
        <dbReference type="ARBA" id="ARBA00023136"/>
    </source>
</evidence>
<dbReference type="InterPro" id="IPR024989">
    <property type="entry name" value="MFS_assoc_dom"/>
</dbReference>
<protein>
    <submittedName>
        <fullName evidence="8">Major facilitator superfamily domain,Major facilitator superfamily associated domain</fullName>
    </submittedName>
</protein>
<feature type="transmembrane region" description="Helical" evidence="6">
    <location>
        <begin position="548"/>
        <end position="569"/>
    </location>
</feature>
<evidence type="ECO:0000256" key="3">
    <source>
        <dbReference type="ARBA" id="ARBA00022692"/>
    </source>
</evidence>
<comment type="subcellular location">
    <subcellularLocation>
        <location evidence="1">Membrane</location>
        <topology evidence="1">Multi-pass membrane protein</topology>
    </subcellularLocation>
</comment>
<dbReference type="InterPro" id="IPR036259">
    <property type="entry name" value="MFS_trans_sf"/>
</dbReference>
<sequence length="601" mass="67826">MINRINRSTKMFGFHVNKTLLPIKANYFLVFGCIGPILGFLPTYVRQLGYSVTTYGVIMTFMTFITMPLCPAVGMIVDKFRVKKLLFLTTLFGMGLMVVLFMLVPKLPVDTAAVAELTCDRKTGKLAVRAGKETTIFAENDTDGVLVTCELQSCRLTEPYDHDVLNNQRTQSANDSNDSWFGSIGLLSSSDRINVAFKLEDVEQVSNLYVFHLSSVLVNGTETSSTSCSPQNSPTYCSCVNCSHETVMRVATNMVYGWHKILGLYQFWILCSVIIMFNVFMLITSALQNPICLETLDDKSEDYGKQRCWASIGWGLFSILVGLLVDVFSTGKKEKNYSPIFCSGVILTIFNLYVVTKIKVTETRKSKVKRKKIYGLFTRFCVIFFYVWALLNSLFHTISTSFTFWYMEELTLSNNDRNQLMWLKTLQGLAQAVQCFCGEIPFFFWSGWIIKRLGHVNCMTLALGAMALRLYLYTVIWNPGWIVLIELLNGVTHSLAFAVKMSYAKKIALPDTLNTVIGYIMLIDMFGDSLATLLGGYIFGWYGGVWSFRFFAFGAALMCFLTILTNNVYPMTEDIEKLNFISVTIDPQKTITNDDGVVIIN</sequence>
<organism evidence="8 9">
    <name type="scientific">Cinara cedri</name>
    <dbReference type="NCBI Taxonomy" id="506608"/>
    <lineage>
        <taxon>Eukaryota</taxon>
        <taxon>Metazoa</taxon>
        <taxon>Ecdysozoa</taxon>
        <taxon>Arthropoda</taxon>
        <taxon>Hexapoda</taxon>
        <taxon>Insecta</taxon>
        <taxon>Pterygota</taxon>
        <taxon>Neoptera</taxon>
        <taxon>Paraneoptera</taxon>
        <taxon>Hemiptera</taxon>
        <taxon>Sternorrhyncha</taxon>
        <taxon>Aphidomorpha</taxon>
        <taxon>Aphidoidea</taxon>
        <taxon>Aphididae</taxon>
        <taxon>Lachninae</taxon>
        <taxon>Cinara</taxon>
    </lineage>
</organism>
<keyword evidence="3 6" id="KW-0812">Transmembrane</keyword>
<dbReference type="InterPro" id="IPR051717">
    <property type="entry name" value="MFS_MFSD6"/>
</dbReference>
<evidence type="ECO:0000259" key="7">
    <source>
        <dbReference type="Pfam" id="PF12832"/>
    </source>
</evidence>
<comment type="similarity">
    <text evidence="2">Belongs to the major facilitator superfamily. MFSD6 family.</text>
</comment>
<proteinExistence type="inferred from homology"/>
<evidence type="ECO:0000256" key="2">
    <source>
        <dbReference type="ARBA" id="ARBA00005241"/>
    </source>
</evidence>
<accession>A0A5E4N084</accession>
<keyword evidence="5 6" id="KW-0472">Membrane</keyword>
<feature type="transmembrane region" description="Helical" evidence="6">
    <location>
        <begin position="480"/>
        <end position="499"/>
    </location>
</feature>
<feature type="transmembrane region" description="Helical" evidence="6">
    <location>
        <begin position="426"/>
        <end position="444"/>
    </location>
</feature>
<dbReference type="SUPFAM" id="SSF103473">
    <property type="entry name" value="MFS general substrate transporter"/>
    <property type="match status" value="1"/>
</dbReference>
<feature type="domain" description="Major facilitator superfamily associated" evidence="7">
    <location>
        <begin position="22"/>
        <end position="550"/>
    </location>
</feature>
<evidence type="ECO:0000256" key="4">
    <source>
        <dbReference type="ARBA" id="ARBA00022989"/>
    </source>
</evidence>
<keyword evidence="4 6" id="KW-1133">Transmembrane helix</keyword>
<dbReference type="OrthoDB" id="515887at2759"/>
<evidence type="ECO:0000256" key="1">
    <source>
        <dbReference type="ARBA" id="ARBA00004141"/>
    </source>
</evidence>
<feature type="transmembrane region" description="Helical" evidence="6">
    <location>
        <begin position="456"/>
        <end position="474"/>
    </location>
</feature>
<feature type="transmembrane region" description="Helical" evidence="6">
    <location>
        <begin position="376"/>
        <end position="406"/>
    </location>
</feature>
<feature type="transmembrane region" description="Helical" evidence="6">
    <location>
        <begin position="21"/>
        <end position="41"/>
    </location>
</feature>
<name>A0A5E4N084_9HEMI</name>